<dbReference type="InterPro" id="IPR051407">
    <property type="entry name" value="Bact_OM_lipoprot/Surf_antigen"/>
</dbReference>
<feature type="region of interest" description="Disordered" evidence="3">
    <location>
        <begin position="80"/>
        <end position="133"/>
    </location>
</feature>
<evidence type="ECO:0000256" key="3">
    <source>
        <dbReference type="SAM" id="MobiDB-lite"/>
    </source>
</evidence>
<feature type="region of interest" description="Disordered" evidence="3">
    <location>
        <begin position="1"/>
        <end position="21"/>
    </location>
</feature>
<sequence length="241" mass="24504">MDNMQPNIQGQQYTGTSLGQVPQSRRMHPLMAAAAVAVIIASVTGVAAMTGVLPTSKAMQGSTNPNVAAQPASAPLALAAPGQTAAPNQAAPTYPAQPSAVHHAVHHPAPSYAERNPSSNNDYAQPRPATNPYAGQVTAITPIATQQGNETGLGMIGGAVVGGLLGNQIGKGNGRTLATVAGAVGGGYAGHEAENYYHRDTSYNVSVRMDNGATRTFTYKAAPGFQVGDRVHVENGNLAAG</sequence>
<dbReference type="Pfam" id="PF05433">
    <property type="entry name" value="Rick_17kDa_Anti"/>
    <property type="match status" value="1"/>
</dbReference>
<dbReference type="EMBL" id="CAUDLI010000008">
    <property type="protein sequence ID" value="CAJ0893780.1"/>
    <property type="molecule type" value="Genomic_DNA"/>
</dbReference>
<name>A0ABM9KZM8_9RALS</name>
<evidence type="ECO:0000313" key="7">
    <source>
        <dbReference type="Proteomes" id="UP001189792"/>
    </source>
</evidence>
<keyword evidence="2 4" id="KW-0472">Membrane</keyword>
<reference evidence="6 7" key="1">
    <citation type="submission" date="2023-07" db="EMBL/GenBank/DDBJ databases">
        <authorList>
            <person name="Peeters C."/>
        </authorList>
    </citation>
    <scope>NUCLEOTIDE SEQUENCE [LARGE SCALE GENOMIC DNA]</scope>
    <source>
        <strain evidence="6 7">LMG 32965</strain>
    </source>
</reference>
<dbReference type="Proteomes" id="UP001189792">
    <property type="component" value="Unassembled WGS sequence"/>
</dbReference>
<protein>
    <recommendedName>
        <fullName evidence="5">Glycine zipper 2TM domain-containing protein</fullName>
    </recommendedName>
</protein>
<comment type="caution">
    <text evidence="6">The sequence shown here is derived from an EMBL/GenBank/DDBJ whole genome shotgun (WGS) entry which is preliminary data.</text>
</comment>
<keyword evidence="4" id="KW-1133">Transmembrane helix</keyword>
<evidence type="ECO:0000313" key="6">
    <source>
        <dbReference type="EMBL" id="CAJ0893780.1"/>
    </source>
</evidence>
<dbReference type="InterPro" id="IPR008816">
    <property type="entry name" value="Gly_zipper_2TM_dom"/>
</dbReference>
<gene>
    <name evidence="6" type="ORF">R77564_03741</name>
</gene>
<keyword evidence="7" id="KW-1185">Reference proteome</keyword>
<evidence type="ECO:0000256" key="2">
    <source>
        <dbReference type="ARBA" id="ARBA00023136"/>
    </source>
</evidence>
<dbReference type="PANTHER" id="PTHR35603">
    <property type="match status" value="1"/>
</dbReference>
<accession>A0ABM9KZM8</accession>
<organism evidence="6 7">
    <name type="scientific">Ralstonia flatus</name>
    <dbReference type="NCBI Taxonomy" id="3058601"/>
    <lineage>
        <taxon>Bacteria</taxon>
        <taxon>Pseudomonadati</taxon>
        <taxon>Pseudomonadota</taxon>
        <taxon>Betaproteobacteria</taxon>
        <taxon>Burkholderiales</taxon>
        <taxon>Burkholderiaceae</taxon>
        <taxon>Ralstonia</taxon>
    </lineage>
</organism>
<feature type="transmembrane region" description="Helical" evidence="4">
    <location>
        <begin position="30"/>
        <end position="53"/>
    </location>
</feature>
<evidence type="ECO:0000256" key="1">
    <source>
        <dbReference type="ARBA" id="ARBA00004370"/>
    </source>
</evidence>
<proteinExistence type="predicted"/>
<feature type="domain" description="Glycine zipper 2TM" evidence="5">
    <location>
        <begin position="154"/>
        <end position="193"/>
    </location>
</feature>
<evidence type="ECO:0000256" key="4">
    <source>
        <dbReference type="SAM" id="Phobius"/>
    </source>
</evidence>
<dbReference type="PANTHER" id="PTHR35603:SF2">
    <property type="entry name" value="OUTER MEMBRANE LIPOPROTEIN"/>
    <property type="match status" value="1"/>
</dbReference>
<comment type="subcellular location">
    <subcellularLocation>
        <location evidence="1">Membrane</location>
    </subcellularLocation>
</comment>
<feature type="compositionally biased region" description="Low complexity" evidence="3">
    <location>
        <begin position="96"/>
        <end position="111"/>
    </location>
</feature>
<keyword evidence="4" id="KW-0812">Transmembrane</keyword>
<evidence type="ECO:0000259" key="5">
    <source>
        <dbReference type="Pfam" id="PF05433"/>
    </source>
</evidence>